<gene>
    <name evidence="3" type="ORF">CH341_16870</name>
</gene>
<dbReference type="Pfam" id="PF00990">
    <property type="entry name" value="GGDEF"/>
    <property type="match status" value="1"/>
</dbReference>
<dbReference type="SUPFAM" id="SSF141868">
    <property type="entry name" value="EAL domain-like"/>
    <property type="match status" value="1"/>
</dbReference>
<dbReference type="SUPFAM" id="SSF55073">
    <property type="entry name" value="Nucleotide cyclase"/>
    <property type="match status" value="1"/>
</dbReference>
<dbReference type="InterPro" id="IPR043128">
    <property type="entry name" value="Rev_trsase/Diguanyl_cyclase"/>
</dbReference>
<dbReference type="InterPro" id="IPR000014">
    <property type="entry name" value="PAS"/>
</dbReference>
<dbReference type="CDD" id="cd01949">
    <property type="entry name" value="GGDEF"/>
    <property type="match status" value="1"/>
</dbReference>
<proteinExistence type="predicted"/>
<dbReference type="GO" id="GO:0003824">
    <property type="term" value="F:catalytic activity"/>
    <property type="evidence" value="ECO:0007669"/>
    <property type="project" value="UniProtKB-ARBA"/>
</dbReference>
<dbReference type="InterPro" id="IPR052155">
    <property type="entry name" value="Biofilm_reg_signaling"/>
</dbReference>
<dbReference type="PROSITE" id="PS50883">
    <property type="entry name" value="EAL"/>
    <property type="match status" value="1"/>
</dbReference>
<dbReference type="NCBIfam" id="TIGR00254">
    <property type="entry name" value="GGDEF"/>
    <property type="match status" value="1"/>
</dbReference>
<dbReference type="AlphaFoldDB" id="A0A327KVV1"/>
<organism evidence="3 4">
    <name type="scientific">Rhodoplanes roseus</name>
    <dbReference type="NCBI Taxonomy" id="29409"/>
    <lineage>
        <taxon>Bacteria</taxon>
        <taxon>Pseudomonadati</taxon>
        <taxon>Pseudomonadota</taxon>
        <taxon>Alphaproteobacteria</taxon>
        <taxon>Hyphomicrobiales</taxon>
        <taxon>Nitrobacteraceae</taxon>
        <taxon>Rhodoplanes</taxon>
    </lineage>
</organism>
<dbReference type="PANTHER" id="PTHR44757:SF2">
    <property type="entry name" value="BIOFILM ARCHITECTURE MAINTENANCE PROTEIN MBAA"/>
    <property type="match status" value="1"/>
</dbReference>
<evidence type="ECO:0000313" key="3">
    <source>
        <dbReference type="EMBL" id="RAI42949.1"/>
    </source>
</evidence>
<keyword evidence="4" id="KW-1185">Reference proteome</keyword>
<dbReference type="SUPFAM" id="SSF55785">
    <property type="entry name" value="PYP-like sensor domain (PAS domain)"/>
    <property type="match status" value="1"/>
</dbReference>
<sequence length="569" mass="62576">MHARLDAAVNNMAHGLCMYDRDDRLVVCNAAYRSMYGLSEDDTRAGTTIRKLVERRRAVGTFQGDYAARIAEVRQAVDRGRPSRFVSELSNGRVIAMTVSTLRDGGWVSVHEDITERTRAEKRIAHLARHDPLTDLANRLLFRERMDEVIARLETNGDSFAVMIFDIDLFKSVNDSLGHSGGDALLEAVAERLRRSAAPTDTLGRIGGDEFAVIQTARPDPRAAATALAETLLQELRAPYDIEGKRIVIGISIGIAVAPDDGREPSQILKSADLALYRAKADGRGCFRFFEPAMDADVRLQREFEFELREALVRQEFEIHYQPIVDIATARPCAVEALVRWRHPHHGLIPPDKFIPVAEEIGLIIPLGEWILGAACRTAVAWPDDIRLAVNLSAVQFRSGTLVDVVRSALRSSGLPATRLELEITESVLLQKDQDSIAVLHELAGLGVRIVLDDFGTGYSSLSYLQLFPFSKIKIDKSFVAEMSSRSDCAAIVSTIINLAKALDMGTTAEGVETQEQAELLRAAGCREAQGWLFGRPGPPSALVLDRPAEPAQATQTPVRINRIVAAAR</sequence>
<name>A0A327KVV1_9BRAD</name>
<dbReference type="InterPro" id="IPR029787">
    <property type="entry name" value="Nucleotide_cyclase"/>
</dbReference>
<dbReference type="NCBIfam" id="TIGR00229">
    <property type="entry name" value="sensory_box"/>
    <property type="match status" value="1"/>
</dbReference>
<accession>A0A327KVV1</accession>
<evidence type="ECO:0000259" key="2">
    <source>
        <dbReference type="PROSITE" id="PS50887"/>
    </source>
</evidence>
<dbReference type="Proteomes" id="UP000249130">
    <property type="component" value="Unassembled WGS sequence"/>
</dbReference>
<dbReference type="CDD" id="cd01948">
    <property type="entry name" value="EAL"/>
    <property type="match status" value="1"/>
</dbReference>
<dbReference type="InterPro" id="IPR035965">
    <property type="entry name" value="PAS-like_dom_sf"/>
</dbReference>
<dbReference type="SMART" id="SM00052">
    <property type="entry name" value="EAL"/>
    <property type="match status" value="1"/>
</dbReference>
<dbReference type="Gene3D" id="3.20.20.450">
    <property type="entry name" value="EAL domain"/>
    <property type="match status" value="1"/>
</dbReference>
<dbReference type="SMART" id="SM00267">
    <property type="entry name" value="GGDEF"/>
    <property type="match status" value="1"/>
</dbReference>
<dbReference type="PANTHER" id="PTHR44757">
    <property type="entry name" value="DIGUANYLATE CYCLASE DGCP"/>
    <property type="match status" value="1"/>
</dbReference>
<dbReference type="Gene3D" id="3.30.70.270">
    <property type="match status" value="1"/>
</dbReference>
<evidence type="ECO:0000313" key="4">
    <source>
        <dbReference type="Proteomes" id="UP000249130"/>
    </source>
</evidence>
<dbReference type="OrthoDB" id="9814202at2"/>
<evidence type="ECO:0000259" key="1">
    <source>
        <dbReference type="PROSITE" id="PS50883"/>
    </source>
</evidence>
<dbReference type="InterPro" id="IPR000160">
    <property type="entry name" value="GGDEF_dom"/>
</dbReference>
<protein>
    <submittedName>
        <fullName evidence="3">Diguanylate cyclase</fullName>
    </submittedName>
</protein>
<dbReference type="EMBL" id="NPEX01000116">
    <property type="protein sequence ID" value="RAI42949.1"/>
    <property type="molecule type" value="Genomic_DNA"/>
</dbReference>
<dbReference type="Pfam" id="PF00563">
    <property type="entry name" value="EAL"/>
    <property type="match status" value="1"/>
</dbReference>
<dbReference type="InterPro" id="IPR001633">
    <property type="entry name" value="EAL_dom"/>
</dbReference>
<dbReference type="Gene3D" id="3.30.450.20">
    <property type="entry name" value="PAS domain"/>
    <property type="match status" value="1"/>
</dbReference>
<dbReference type="SMART" id="SM00091">
    <property type="entry name" value="PAS"/>
    <property type="match status" value="1"/>
</dbReference>
<feature type="domain" description="EAL" evidence="1">
    <location>
        <begin position="301"/>
        <end position="551"/>
    </location>
</feature>
<reference evidence="3 4" key="1">
    <citation type="submission" date="2017-07" db="EMBL/GenBank/DDBJ databases">
        <title>Draft Genome Sequences of Select Purple Nonsulfur Bacteria.</title>
        <authorList>
            <person name="Lasarre B."/>
            <person name="Mckinlay J.B."/>
        </authorList>
    </citation>
    <scope>NUCLEOTIDE SEQUENCE [LARGE SCALE GENOMIC DNA]</scope>
    <source>
        <strain evidence="3 4">DSM 5909</strain>
    </source>
</reference>
<feature type="domain" description="GGDEF" evidence="2">
    <location>
        <begin position="158"/>
        <end position="292"/>
    </location>
</feature>
<dbReference type="PROSITE" id="PS50887">
    <property type="entry name" value="GGDEF"/>
    <property type="match status" value="1"/>
</dbReference>
<dbReference type="FunFam" id="3.30.70.270:FF:000001">
    <property type="entry name" value="Diguanylate cyclase domain protein"/>
    <property type="match status" value="1"/>
</dbReference>
<dbReference type="InterPro" id="IPR035919">
    <property type="entry name" value="EAL_sf"/>
</dbReference>
<comment type="caution">
    <text evidence="3">The sequence shown here is derived from an EMBL/GenBank/DDBJ whole genome shotgun (WGS) entry which is preliminary data.</text>
</comment>
<dbReference type="Pfam" id="PF12860">
    <property type="entry name" value="PAS_7"/>
    <property type="match status" value="1"/>
</dbReference>